<organism evidence="1 2">
    <name type="scientific">Haematococcus lacustris</name>
    <name type="common">Green alga</name>
    <name type="synonym">Haematococcus pluvialis</name>
    <dbReference type="NCBI Taxonomy" id="44745"/>
    <lineage>
        <taxon>Eukaryota</taxon>
        <taxon>Viridiplantae</taxon>
        <taxon>Chlorophyta</taxon>
        <taxon>core chlorophytes</taxon>
        <taxon>Chlorophyceae</taxon>
        <taxon>CS clade</taxon>
        <taxon>Chlamydomonadales</taxon>
        <taxon>Haematococcaceae</taxon>
        <taxon>Haematococcus</taxon>
    </lineage>
</organism>
<evidence type="ECO:0000313" key="2">
    <source>
        <dbReference type="Proteomes" id="UP000485058"/>
    </source>
</evidence>
<name>A0A6A0AG75_HAELA</name>
<dbReference type="AlphaFoldDB" id="A0A6A0AG75"/>
<reference evidence="1 2" key="1">
    <citation type="submission" date="2020-02" db="EMBL/GenBank/DDBJ databases">
        <title>Draft genome sequence of Haematococcus lacustris strain NIES-144.</title>
        <authorList>
            <person name="Morimoto D."/>
            <person name="Nakagawa S."/>
            <person name="Yoshida T."/>
            <person name="Sawayama S."/>
        </authorList>
    </citation>
    <scope>NUCLEOTIDE SEQUENCE [LARGE SCALE GENOMIC DNA]</scope>
    <source>
        <strain evidence="1 2">NIES-144</strain>
    </source>
</reference>
<proteinExistence type="predicted"/>
<keyword evidence="2" id="KW-1185">Reference proteome</keyword>
<dbReference type="EMBL" id="BLLF01005502">
    <property type="protein sequence ID" value="GFH31281.1"/>
    <property type="molecule type" value="Genomic_DNA"/>
</dbReference>
<protein>
    <submittedName>
        <fullName evidence="1">Uncharacterized protein</fullName>
    </submittedName>
</protein>
<dbReference type="Proteomes" id="UP000485058">
    <property type="component" value="Unassembled WGS sequence"/>
</dbReference>
<comment type="caution">
    <text evidence="1">The sequence shown here is derived from an EMBL/GenBank/DDBJ whole genome shotgun (WGS) entry which is preliminary data.</text>
</comment>
<evidence type="ECO:0000313" key="1">
    <source>
        <dbReference type="EMBL" id="GFH31281.1"/>
    </source>
</evidence>
<gene>
    <name evidence="1" type="ORF">HaLaN_30291</name>
</gene>
<sequence length="189" mass="19993">MVLRTWCCVTDSCSWAVGRPKQHDTAACFTCTVRHSLTTCCDVPQHPTPGSLSLIPFCISLVARWASLPPSASQALLLSLSKASPQPTRSTTRARASPADLKAVLQLPDLPAAGEDNTYPATATSQPGSYTASSLRAWAQHSPASQAHQFKDVARLAIKVPIERGTTGCGADDGSHSVGRRPLGYLTPV</sequence>
<accession>A0A6A0AG75</accession>